<name>A0A183AU54_9TREM</name>
<reference evidence="3" key="1">
    <citation type="submission" date="2016-06" db="UniProtKB">
        <authorList>
            <consortium name="WormBaseParasite"/>
        </authorList>
    </citation>
    <scope>IDENTIFICATION</scope>
</reference>
<evidence type="ECO:0000313" key="2">
    <source>
        <dbReference type="Proteomes" id="UP000272942"/>
    </source>
</evidence>
<dbReference type="AlphaFoldDB" id="A0A183AU54"/>
<evidence type="ECO:0000313" key="3">
    <source>
        <dbReference type="WBParaSite" id="ECPE_0001052101-mRNA-1"/>
    </source>
</evidence>
<protein>
    <submittedName>
        <fullName evidence="3">Transposase</fullName>
    </submittedName>
</protein>
<evidence type="ECO:0000313" key="1">
    <source>
        <dbReference type="EMBL" id="VDP87133.1"/>
    </source>
</evidence>
<dbReference type="EMBL" id="UZAN01049161">
    <property type="protein sequence ID" value="VDP87133.1"/>
    <property type="molecule type" value="Genomic_DNA"/>
</dbReference>
<proteinExistence type="predicted"/>
<keyword evidence="2" id="KW-1185">Reference proteome</keyword>
<accession>A0A183AU54</accession>
<organism evidence="3">
    <name type="scientific">Echinostoma caproni</name>
    <dbReference type="NCBI Taxonomy" id="27848"/>
    <lineage>
        <taxon>Eukaryota</taxon>
        <taxon>Metazoa</taxon>
        <taxon>Spiralia</taxon>
        <taxon>Lophotrochozoa</taxon>
        <taxon>Platyhelminthes</taxon>
        <taxon>Trematoda</taxon>
        <taxon>Digenea</taxon>
        <taxon>Plagiorchiida</taxon>
        <taxon>Echinostomata</taxon>
        <taxon>Echinostomatoidea</taxon>
        <taxon>Echinostomatidae</taxon>
        <taxon>Echinostoma</taxon>
    </lineage>
</organism>
<dbReference type="Proteomes" id="UP000272942">
    <property type="component" value="Unassembled WGS sequence"/>
</dbReference>
<reference evidence="1 2" key="2">
    <citation type="submission" date="2018-11" db="EMBL/GenBank/DDBJ databases">
        <authorList>
            <consortium name="Pathogen Informatics"/>
        </authorList>
    </citation>
    <scope>NUCLEOTIDE SEQUENCE [LARGE SCALE GENOMIC DNA]</scope>
    <source>
        <strain evidence="1 2">Egypt</strain>
    </source>
</reference>
<gene>
    <name evidence="1" type="ORF">ECPE_LOCUS10489</name>
</gene>
<dbReference type="OrthoDB" id="60433at2759"/>
<sequence length="85" mass="10007">MIRTRPEYYLDAQAKAVFKKEFKRAVSAVAYVEHGELSVPKRPSYSTYTSNEPRQWWLASLDCRHADMARLLGLNPKLVDWHVRR</sequence>
<dbReference type="WBParaSite" id="ECPE_0001052101-mRNA-1">
    <property type="protein sequence ID" value="ECPE_0001052101-mRNA-1"/>
    <property type="gene ID" value="ECPE_0001052101"/>
</dbReference>